<dbReference type="InterPro" id="IPR036390">
    <property type="entry name" value="WH_DNA-bd_sf"/>
</dbReference>
<dbReference type="InterPro" id="IPR051081">
    <property type="entry name" value="HTH_MetalResp_TranReg"/>
</dbReference>
<protein>
    <submittedName>
        <fullName evidence="5">Transcriptional regulator</fullName>
    </submittedName>
</protein>
<dbReference type="RefSeq" id="WP_072580928.1">
    <property type="nucleotide sequence ID" value="NZ_CP016020.1"/>
</dbReference>
<feature type="domain" description="HTH arsR-type" evidence="4">
    <location>
        <begin position="1"/>
        <end position="95"/>
    </location>
</feature>
<name>A0A1L3MUW3_9BACI</name>
<dbReference type="NCBIfam" id="NF033788">
    <property type="entry name" value="HTH_metalloreg"/>
    <property type="match status" value="1"/>
</dbReference>
<dbReference type="PRINTS" id="PR00778">
    <property type="entry name" value="HTHARSR"/>
</dbReference>
<evidence type="ECO:0000256" key="3">
    <source>
        <dbReference type="ARBA" id="ARBA00023163"/>
    </source>
</evidence>
<dbReference type="KEGG" id="bwh:A9C19_16020"/>
<evidence type="ECO:0000256" key="2">
    <source>
        <dbReference type="ARBA" id="ARBA00023125"/>
    </source>
</evidence>
<dbReference type="Proteomes" id="UP000181936">
    <property type="component" value="Chromosome"/>
</dbReference>
<dbReference type="Pfam" id="PF01022">
    <property type="entry name" value="HTH_5"/>
    <property type="match status" value="1"/>
</dbReference>
<keyword evidence="6" id="KW-1185">Reference proteome</keyword>
<evidence type="ECO:0000259" key="4">
    <source>
        <dbReference type="PROSITE" id="PS50987"/>
    </source>
</evidence>
<proteinExistence type="predicted"/>
<keyword evidence="1" id="KW-0805">Transcription regulation</keyword>
<evidence type="ECO:0000313" key="5">
    <source>
        <dbReference type="EMBL" id="APH06126.1"/>
    </source>
</evidence>
<evidence type="ECO:0000313" key="6">
    <source>
        <dbReference type="Proteomes" id="UP000181936"/>
    </source>
</evidence>
<evidence type="ECO:0000256" key="1">
    <source>
        <dbReference type="ARBA" id="ARBA00023015"/>
    </source>
</evidence>
<dbReference type="SUPFAM" id="SSF46785">
    <property type="entry name" value="Winged helix' DNA-binding domain"/>
    <property type="match status" value="1"/>
</dbReference>
<dbReference type="PROSITE" id="PS50987">
    <property type="entry name" value="HTH_ARSR_2"/>
    <property type="match status" value="1"/>
</dbReference>
<sequence>MSTIDLDLKVKFLHGFSHRVRIQILDCIKHEEKAVSQIVKEIEGNQSNISQHLACLKGCGLIVGRQEGKYVYYSLSNQKVRDLLTMFEDVLVDIQTDVSCCENHIS</sequence>
<dbReference type="GO" id="GO:0003700">
    <property type="term" value="F:DNA-binding transcription factor activity"/>
    <property type="evidence" value="ECO:0007669"/>
    <property type="project" value="InterPro"/>
</dbReference>
<dbReference type="InterPro" id="IPR036388">
    <property type="entry name" value="WH-like_DNA-bd_sf"/>
</dbReference>
<reference evidence="5 6" key="1">
    <citation type="journal article" date="2016" name="Sci. Rep.">
        <title>Complete genome sequence and transcriptomic analysis of a novel marine strain Bacillus weihaiensis reveals the mechanism of brown algae degradation.</title>
        <authorList>
            <person name="Zhu Y."/>
            <person name="Chen P."/>
            <person name="Bao Y."/>
            <person name="Men Y."/>
            <person name="Zeng Y."/>
            <person name="Yang J."/>
            <person name="Sun J."/>
            <person name="Sun Y."/>
        </authorList>
    </citation>
    <scope>NUCLEOTIDE SEQUENCE [LARGE SCALE GENOMIC DNA]</scope>
    <source>
        <strain evidence="5 6">Alg07</strain>
    </source>
</reference>
<dbReference type="Gene3D" id="1.10.10.10">
    <property type="entry name" value="Winged helix-like DNA-binding domain superfamily/Winged helix DNA-binding domain"/>
    <property type="match status" value="1"/>
</dbReference>
<dbReference type="STRING" id="1547283.A9C19_16020"/>
<gene>
    <name evidence="5" type="ORF">A9C19_16020</name>
</gene>
<dbReference type="InterPro" id="IPR011991">
    <property type="entry name" value="ArsR-like_HTH"/>
</dbReference>
<dbReference type="AlphaFoldDB" id="A0A1L3MUW3"/>
<dbReference type="PANTHER" id="PTHR33154">
    <property type="entry name" value="TRANSCRIPTIONAL REGULATOR, ARSR FAMILY"/>
    <property type="match status" value="1"/>
</dbReference>
<dbReference type="PANTHER" id="PTHR33154:SF36">
    <property type="entry name" value="TRANSCRIPTIONAL REGULATOR"/>
    <property type="match status" value="1"/>
</dbReference>
<dbReference type="InterPro" id="IPR001845">
    <property type="entry name" value="HTH_ArsR_DNA-bd_dom"/>
</dbReference>
<keyword evidence="3" id="KW-0804">Transcription</keyword>
<dbReference type="EMBL" id="CP016020">
    <property type="protein sequence ID" value="APH06126.1"/>
    <property type="molecule type" value="Genomic_DNA"/>
</dbReference>
<dbReference type="SMART" id="SM00418">
    <property type="entry name" value="HTH_ARSR"/>
    <property type="match status" value="1"/>
</dbReference>
<keyword evidence="2" id="KW-0238">DNA-binding</keyword>
<organism evidence="5 6">
    <name type="scientific">Bacillus weihaiensis</name>
    <dbReference type="NCBI Taxonomy" id="1547283"/>
    <lineage>
        <taxon>Bacteria</taxon>
        <taxon>Bacillati</taxon>
        <taxon>Bacillota</taxon>
        <taxon>Bacilli</taxon>
        <taxon>Bacillales</taxon>
        <taxon>Bacillaceae</taxon>
        <taxon>Bacillus</taxon>
    </lineage>
</organism>
<dbReference type="GO" id="GO:0003677">
    <property type="term" value="F:DNA binding"/>
    <property type="evidence" value="ECO:0007669"/>
    <property type="project" value="UniProtKB-KW"/>
</dbReference>
<dbReference type="CDD" id="cd00090">
    <property type="entry name" value="HTH_ARSR"/>
    <property type="match status" value="1"/>
</dbReference>
<dbReference type="OrthoDB" id="9798835at2"/>
<accession>A0A1L3MUW3</accession>